<dbReference type="STRING" id="1314785.A0A165H2N2"/>
<dbReference type="EMBL" id="KV427607">
    <property type="protein sequence ID" value="KZT11162.1"/>
    <property type="molecule type" value="Genomic_DNA"/>
</dbReference>
<protein>
    <recommendedName>
        <fullName evidence="4">Kinase</fullName>
        <ecNumber evidence="4">2.7.-.-</ecNumber>
    </recommendedName>
</protein>
<dbReference type="InterPro" id="IPR038286">
    <property type="entry name" value="IPK_sf"/>
</dbReference>
<dbReference type="Pfam" id="PF03770">
    <property type="entry name" value="IPK"/>
    <property type="match status" value="2"/>
</dbReference>
<dbReference type="InterPro" id="IPR005522">
    <property type="entry name" value="IPK"/>
</dbReference>
<dbReference type="OrthoDB" id="338650at2759"/>
<evidence type="ECO:0000256" key="2">
    <source>
        <dbReference type="ARBA" id="ARBA00022679"/>
    </source>
</evidence>
<feature type="region of interest" description="Disordered" evidence="5">
    <location>
        <begin position="292"/>
        <end position="320"/>
    </location>
</feature>
<gene>
    <name evidence="6" type="ORF">LAESUDRAFT_746979</name>
</gene>
<accession>A0A165H2N2</accession>
<dbReference type="GO" id="GO:0032958">
    <property type="term" value="P:inositol phosphate biosynthetic process"/>
    <property type="evidence" value="ECO:0007669"/>
    <property type="project" value="InterPro"/>
</dbReference>
<organism evidence="6 7">
    <name type="scientific">Laetiporus sulphureus 93-53</name>
    <dbReference type="NCBI Taxonomy" id="1314785"/>
    <lineage>
        <taxon>Eukaryota</taxon>
        <taxon>Fungi</taxon>
        <taxon>Dikarya</taxon>
        <taxon>Basidiomycota</taxon>
        <taxon>Agaricomycotina</taxon>
        <taxon>Agaricomycetes</taxon>
        <taxon>Polyporales</taxon>
        <taxon>Laetiporus</taxon>
    </lineage>
</organism>
<feature type="region of interest" description="Disordered" evidence="5">
    <location>
        <begin position="200"/>
        <end position="221"/>
    </location>
</feature>
<keyword evidence="2 4" id="KW-0808">Transferase</keyword>
<dbReference type="InParanoid" id="A0A165H2N2"/>
<name>A0A165H2N2_9APHY</name>
<evidence type="ECO:0000256" key="4">
    <source>
        <dbReference type="RuleBase" id="RU363090"/>
    </source>
</evidence>
<dbReference type="RefSeq" id="XP_040768902.1">
    <property type="nucleotide sequence ID" value="XM_040911447.1"/>
</dbReference>
<evidence type="ECO:0000256" key="5">
    <source>
        <dbReference type="SAM" id="MobiDB-lite"/>
    </source>
</evidence>
<dbReference type="GeneID" id="63828475"/>
<evidence type="ECO:0000256" key="1">
    <source>
        <dbReference type="ARBA" id="ARBA00007374"/>
    </source>
</evidence>
<evidence type="ECO:0000313" key="7">
    <source>
        <dbReference type="Proteomes" id="UP000076871"/>
    </source>
</evidence>
<dbReference type="PANTHER" id="PTHR12400">
    <property type="entry name" value="INOSITOL POLYPHOSPHATE KINASE"/>
    <property type="match status" value="1"/>
</dbReference>
<comment type="similarity">
    <text evidence="1 4">Belongs to the inositol phosphokinase (IPK) family.</text>
</comment>
<sequence length="416" mass="45338">MALQRPPSTFSPGDTSPTSHVFLIAMLSSTLSMSLLPSQVGGHPGILTTEDGSLIIKSALPNEISFYQTVAVDPGFQPLRDFVPQFYGTLRLEGQIDPDADGNDLGSVKPVEENLTFTFLKPNVLDVKLGTVLYDDDATAEKKERMDKVARETTSAETGIRLTGFQVYDLARNQPIFTPKIYGKSIKPADLPDGIARFFPLPSNSQAPSPPPEPSPSSRSNEIETFKHEHGTGLPADILIPMLTEICSEVEEIRDALSKVDVRMVGASLLIIYEADWERAREGMRLLHEYQSMEADSEKGVEEDEEDDGDDSDSESPGPPFIVRLIDFAHTKILPGQGRDEGVLLGLDTVIKLLGGRIEQIKASTPSSANAPHAQNPQHTLKSNTYTPVASHDISDLTELVSMSTSLDTPKDIART</sequence>
<dbReference type="EC" id="2.7.-.-" evidence="4"/>
<dbReference type="AlphaFoldDB" id="A0A165H2N2"/>
<dbReference type="PANTHER" id="PTHR12400:SF108">
    <property type="entry name" value="KINASE"/>
    <property type="match status" value="1"/>
</dbReference>
<feature type="region of interest" description="Disordered" evidence="5">
    <location>
        <begin position="364"/>
        <end position="385"/>
    </location>
</feature>
<dbReference type="Proteomes" id="UP000076871">
    <property type="component" value="Unassembled WGS sequence"/>
</dbReference>
<dbReference type="GO" id="GO:0005737">
    <property type="term" value="C:cytoplasm"/>
    <property type="evidence" value="ECO:0007669"/>
    <property type="project" value="TreeGrafter"/>
</dbReference>
<dbReference type="SUPFAM" id="SSF56104">
    <property type="entry name" value="SAICAR synthase-like"/>
    <property type="match status" value="1"/>
</dbReference>
<dbReference type="GO" id="GO:0000824">
    <property type="term" value="F:inositol-1,4,5,6-tetrakisphosphate 3-kinase activity"/>
    <property type="evidence" value="ECO:0007669"/>
    <property type="project" value="TreeGrafter"/>
</dbReference>
<dbReference type="GO" id="GO:0008440">
    <property type="term" value="F:inositol-1,4,5-trisphosphate 3-kinase activity"/>
    <property type="evidence" value="ECO:0007669"/>
    <property type="project" value="TreeGrafter"/>
</dbReference>
<proteinExistence type="inferred from homology"/>
<reference evidence="6 7" key="1">
    <citation type="journal article" date="2016" name="Mol. Biol. Evol.">
        <title>Comparative Genomics of Early-Diverging Mushroom-Forming Fungi Provides Insights into the Origins of Lignocellulose Decay Capabilities.</title>
        <authorList>
            <person name="Nagy L.G."/>
            <person name="Riley R."/>
            <person name="Tritt A."/>
            <person name="Adam C."/>
            <person name="Daum C."/>
            <person name="Floudas D."/>
            <person name="Sun H."/>
            <person name="Yadav J.S."/>
            <person name="Pangilinan J."/>
            <person name="Larsson K.H."/>
            <person name="Matsuura K."/>
            <person name="Barry K."/>
            <person name="Labutti K."/>
            <person name="Kuo R."/>
            <person name="Ohm R.A."/>
            <person name="Bhattacharya S.S."/>
            <person name="Shirouzu T."/>
            <person name="Yoshinaga Y."/>
            <person name="Martin F.M."/>
            <person name="Grigoriev I.V."/>
            <person name="Hibbett D.S."/>
        </authorList>
    </citation>
    <scope>NUCLEOTIDE SEQUENCE [LARGE SCALE GENOMIC DNA]</scope>
    <source>
        <strain evidence="6 7">93-53</strain>
    </source>
</reference>
<dbReference type="Gene3D" id="3.30.470.160">
    <property type="entry name" value="Inositol polyphosphate kinase"/>
    <property type="match status" value="1"/>
</dbReference>
<keyword evidence="7" id="KW-1185">Reference proteome</keyword>
<keyword evidence="3 4" id="KW-0418">Kinase</keyword>
<dbReference type="GO" id="GO:0005634">
    <property type="term" value="C:nucleus"/>
    <property type="evidence" value="ECO:0007669"/>
    <property type="project" value="TreeGrafter"/>
</dbReference>
<evidence type="ECO:0000313" key="6">
    <source>
        <dbReference type="EMBL" id="KZT11162.1"/>
    </source>
</evidence>
<evidence type="ECO:0000256" key="3">
    <source>
        <dbReference type="ARBA" id="ARBA00022777"/>
    </source>
</evidence>
<dbReference type="GO" id="GO:0046854">
    <property type="term" value="P:phosphatidylinositol phosphate biosynthetic process"/>
    <property type="evidence" value="ECO:0007669"/>
    <property type="project" value="TreeGrafter"/>
</dbReference>
<feature type="compositionally biased region" description="Acidic residues" evidence="5">
    <location>
        <begin position="301"/>
        <end position="314"/>
    </location>
</feature>